<feature type="non-terminal residue" evidence="2">
    <location>
        <position position="1"/>
    </location>
</feature>
<name>A0A7D9ED31_PARCT</name>
<feature type="compositionally biased region" description="Low complexity" evidence="1">
    <location>
        <begin position="98"/>
        <end position="122"/>
    </location>
</feature>
<dbReference type="GO" id="GO:0071013">
    <property type="term" value="C:catalytic step 2 spliceosome"/>
    <property type="evidence" value="ECO:0007669"/>
    <property type="project" value="TreeGrafter"/>
</dbReference>
<dbReference type="Proteomes" id="UP001152795">
    <property type="component" value="Unassembled WGS sequence"/>
</dbReference>
<organism evidence="2 3">
    <name type="scientific">Paramuricea clavata</name>
    <name type="common">Red gorgonian</name>
    <name type="synonym">Violescent sea-whip</name>
    <dbReference type="NCBI Taxonomy" id="317549"/>
    <lineage>
        <taxon>Eukaryota</taxon>
        <taxon>Metazoa</taxon>
        <taxon>Cnidaria</taxon>
        <taxon>Anthozoa</taxon>
        <taxon>Octocorallia</taxon>
        <taxon>Malacalcyonacea</taxon>
        <taxon>Plexauridae</taxon>
        <taxon>Paramuricea</taxon>
    </lineage>
</organism>
<gene>
    <name evidence="2" type="ORF">PACLA_8A005352</name>
</gene>
<dbReference type="PANTHER" id="PTHR18034:SF3">
    <property type="entry name" value="PRE-MRNA-SPLICING FACTOR CWC22 HOMOLOG"/>
    <property type="match status" value="1"/>
</dbReference>
<dbReference type="PANTHER" id="PTHR18034">
    <property type="entry name" value="CELL CYCLE CONTROL PROTEIN CWF22-RELATED"/>
    <property type="match status" value="1"/>
</dbReference>
<dbReference type="AlphaFoldDB" id="A0A7D9ED31"/>
<sequence length="132" mass="14736">VLADVNLNEEETTSSSRIFIKILFQELAEYMGLSKLNERLKDQTLQMYFEGLFPRDNPRNTRFAVNFFTAIGLGGLTDDLREHLKNAPKKTVTQAQVDSSSSDNSSSSESSGTDSSEESSSSSEEETNRKKK</sequence>
<reference evidence="2" key="1">
    <citation type="submission" date="2020-04" db="EMBL/GenBank/DDBJ databases">
        <authorList>
            <person name="Alioto T."/>
            <person name="Alioto T."/>
            <person name="Gomez Garrido J."/>
        </authorList>
    </citation>
    <scope>NUCLEOTIDE SEQUENCE</scope>
    <source>
        <strain evidence="2">A484AB</strain>
    </source>
</reference>
<evidence type="ECO:0000313" key="3">
    <source>
        <dbReference type="Proteomes" id="UP001152795"/>
    </source>
</evidence>
<dbReference type="GO" id="GO:0003723">
    <property type="term" value="F:RNA binding"/>
    <property type="evidence" value="ECO:0007669"/>
    <property type="project" value="TreeGrafter"/>
</dbReference>
<evidence type="ECO:0000256" key="1">
    <source>
        <dbReference type="SAM" id="MobiDB-lite"/>
    </source>
</evidence>
<feature type="region of interest" description="Disordered" evidence="1">
    <location>
        <begin position="88"/>
        <end position="132"/>
    </location>
</feature>
<dbReference type="OrthoDB" id="1924287at2759"/>
<comment type="caution">
    <text evidence="2">The sequence shown here is derived from an EMBL/GenBank/DDBJ whole genome shotgun (WGS) entry which is preliminary data.</text>
</comment>
<protein>
    <submittedName>
        <fullName evidence="2">Pre-mRNA-splicing factor CWC22 homolog</fullName>
    </submittedName>
</protein>
<keyword evidence="3" id="KW-1185">Reference proteome</keyword>
<proteinExistence type="predicted"/>
<accession>A0A7D9ED31</accession>
<dbReference type="InterPro" id="IPR050781">
    <property type="entry name" value="CWC22_splicing_factor"/>
</dbReference>
<dbReference type="GO" id="GO:0000398">
    <property type="term" value="P:mRNA splicing, via spliceosome"/>
    <property type="evidence" value="ECO:0007669"/>
    <property type="project" value="TreeGrafter"/>
</dbReference>
<dbReference type="EMBL" id="CACRXK020005620">
    <property type="protein sequence ID" value="CAB4006835.1"/>
    <property type="molecule type" value="Genomic_DNA"/>
</dbReference>
<evidence type="ECO:0000313" key="2">
    <source>
        <dbReference type="EMBL" id="CAB4006835.1"/>
    </source>
</evidence>